<evidence type="ECO:0000313" key="1">
    <source>
        <dbReference type="EMBL" id="HGG00949.1"/>
    </source>
</evidence>
<accession>A0A7C3ZVP6</accession>
<protein>
    <submittedName>
        <fullName evidence="1">ATP-binding protein</fullName>
    </submittedName>
</protein>
<dbReference type="GO" id="GO:0005524">
    <property type="term" value="F:ATP binding"/>
    <property type="evidence" value="ECO:0007669"/>
    <property type="project" value="UniProtKB-KW"/>
</dbReference>
<keyword evidence="1" id="KW-0547">Nucleotide-binding</keyword>
<keyword evidence="1" id="KW-0067">ATP-binding</keyword>
<dbReference type="Pfam" id="PF13671">
    <property type="entry name" value="AAA_33"/>
    <property type="match status" value="1"/>
</dbReference>
<dbReference type="InterPro" id="IPR027417">
    <property type="entry name" value="P-loop_NTPase"/>
</dbReference>
<gene>
    <name evidence="1" type="ORF">ENR15_09925</name>
</gene>
<dbReference type="SUPFAM" id="SSF52540">
    <property type="entry name" value="P-loop containing nucleoside triphosphate hydrolases"/>
    <property type="match status" value="1"/>
</dbReference>
<comment type="caution">
    <text evidence="1">The sequence shown here is derived from an EMBL/GenBank/DDBJ whole genome shotgun (WGS) entry which is preliminary data.</text>
</comment>
<organism evidence="1">
    <name type="scientific">Planktothricoides sp. SpSt-374</name>
    <dbReference type="NCBI Taxonomy" id="2282167"/>
    <lineage>
        <taxon>Bacteria</taxon>
        <taxon>Bacillati</taxon>
        <taxon>Cyanobacteriota</taxon>
        <taxon>Cyanophyceae</taxon>
        <taxon>Oscillatoriophycideae</taxon>
        <taxon>Oscillatoriales</taxon>
        <taxon>Oscillatoriaceae</taxon>
        <taxon>Planktothricoides</taxon>
    </lineage>
</organism>
<dbReference type="AlphaFoldDB" id="A0A7C3ZVP6"/>
<sequence length="371" mass="42375">MPLNCHLLIGPPGSGKSTFAAKLMQLGNYKIISSDGIRKQLYGDENTQGNWGEIEAEIIAQMVNAVAGKQPIIYDATNAKRGWRMDMLRKVAIAVTTQGKGLRKPEWVGWHLRTPLAKCKEWNRNRSRKVPETVIEMGYQSLRDFPPMMAEGFIAVYPVYLQRADFSEQNVAATIENLSGAKLNDYNRQPMTLHPYSRLVDFDRLMHLIAILIRYYKLESFPKADNTTSQHILFAGQSIEEISAMMTRLHGKIYADKQALTADLDFLHRHGMIGEKDQNLPSLKITAGGTDLSKKHNFIPHFYSHLPHFRRLLKIIKFILEHHNLPLDQPRANNLIIQLQEHHIIQPSQVEAVRKDIKKILQPYQILSGLT</sequence>
<dbReference type="Gene3D" id="3.40.50.300">
    <property type="entry name" value="P-loop containing nucleotide triphosphate hydrolases"/>
    <property type="match status" value="1"/>
</dbReference>
<reference evidence="1" key="1">
    <citation type="journal article" date="2020" name="mSystems">
        <title>Genome- and Community-Level Interaction Insights into Carbon Utilization and Element Cycling Functions of Hydrothermarchaeota in Hydrothermal Sediment.</title>
        <authorList>
            <person name="Zhou Z."/>
            <person name="Liu Y."/>
            <person name="Xu W."/>
            <person name="Pan J."/>
            <person name="Luo Z.H."/>
            <person name="Li M."/>
        </authorList>
    </citation>
    <scope>NUCLEOTIDE SEQUENCE [LARGE SCALE GENOMIC DNA]</scope>
    <source>
        <strain evidence="1">SpSt-374</strain>
    </source>
</reference>
<proteinExistence type="predicted"/>
<dbReference type="EMBL" id="DSPX01000097">
    <property type="protein sequence ID" value="HGG00949.1"/>
    <property type="molecule type" value="Genomic_DNA"/>
</dbReference>
<name>A0A7C3ZVP6_9CYAN</name>